<reference evidence="1 2" key="1">
    <citation type="journal article" date="2003" name="Nature">
        <title>The genome of a motile marine Synechococcus.</title>
        <authorList>
            <person name="Palenik B."/>
            <person name="Brahamsha B."/>
            <person name="Larimer F."/>
            <person name="Land M."/>
            <person name="Hauser L."/>
            <person name="Chain P."/>
            <person name="Lamerdin J."/>
            <person name="Regala W."/>
            <person name="Allen E.A."/>
            <person name="McCarren J."/>
            <person name="Paulsen I."/>
            <person name="Dufresne A."/>
            <person name="Partensky F."/>
            <person name="Webb E."/>
            <person name="Waterbury J."/>
        </authorList>
    </citation>
    <scope>NUCLEOTIDE SEQUENCE [LARGE SCALE GENOMIC DNA]</scope>
    <source>
        <strain evidence="1 2">WH8102</strain>
    </source>
</reference>
<keyword evidence="2" id="KW-1185">Reference proteome</keyword>
<gene>
    <name evidence="1" type="ordered locus">SYNW2414</name>
</gene>
<organism evidence="1 2">
    <name type="scientific">Parasynechococcus marenigrum (strain WH8102)</name>
    <dbReference type="NCBI Taxonomy" id="84588"/>
    <lineage>
        <taxon>Bacteria</taxon>
        <taxon>Bacillati</taxon>
        <taxon>Cyanobacteriota</taxon>
        <taxon>Cyanophyceae</taxon>
        <taxon>Synechococcales</taxon>
        <taxon>Prochlorococcaceae</taxon>
        <taxon>Parasynechococcus</taxon>
        <taxon>Parasynechococcus marenigrum</taxon>
    </lineage>
</organism>
<dbReference type="AlphaFoldDB" id="Q7U3L7"/>
<dbReference type="Proteomes" id="UP000001422">
    <property type="component" value="Chromosome"/>
</dbReference>
<dbReference type="STRING" id="84588.SYNW2414"/>
<evidence type="ECO:0000313" key="1">
    <source>
        <dbReference type="EMBL" id="CAE08929.1"/>
    </source>
</evidence>
<evidence type="ECO:0000313" key="2">
    <source>
        <dbReference type="Proteomes" id="UP000001422"/>
    </source>
</evidence>
<dbReference type="HOGENOM" id="CLU_181614_0_0_3"/>
<sequence length="75" mass="8539">MLLRTPDAAQHLQVSQSYLKSLRDTHGGFLVGGEHYFLGASSNAGIRWDVDRIQKELHKRGRMQRAAEHLIKELV</sequence>
<proteinExistence type="predicted"/>
<dbReference type="eggNOG" id="ENOG50323SZ">
    <property type="taxonomic scope" value="Bacteria"/>
</dbReference>
<protein>
    <submittedName>
        <fullName evidence="1">Uncharacterized protein</fullName>
    </submittedName>
</protein>
<dbReference type="KEGG" id="syw:SYNW2414"/>
<name>Q7U3L7_PARMW</name>
<dbReference type="EMBL" id="BX569695">
    <property type="protein sequence ID" value="CAE08929.1"/>
    <property type="molecule type" value="Genomic_DNA"/>
</dbReference>
<accession>Q7U3L7</accession>